<comment type="subcellular location">
    <subcellularLocation>
        <location evidence="1">Cell envelope</location>
    </subcellularLocation>
</comment>
<dbReference type="Proteomes" id="UP001062901">
    <property type="component" value="Unassembled WGS sequence"/>
</dbReference>
<keyword evidence="2" id="KW-0813">Transport</keyword>
<feature type="signal peptide" evidence="5">
    <location>
        <begin position="1"/>
        <end position="30"/>
    </location>
</feature>
<dbReference type="Gene3D" id="3.40.50.1980">
    <property type="entry name" value="Nitrogenase molybdenum iron protein domain"/>
    <property type="match status" value="2"/>
</dbReference>
<evidence type="ECO:0000313" key="7">
    <source>
        <dbReference type="Proteomes" id="UP001062901"/>
    </source>
</evidence>
<sequence>MRCLRHGGLQTIFALSVWAFMSFFSSVAHAAPRHIVCVESVWCRIAQDIGGESVTTQALITSQDLDPHHLHPTPSMARQLAQADAVLINGATYDDWALPLSENTMLRMVATDYAPSWKEGDDPHLFFDPDTVYHFGEHFAHWLISQEPDHKAAIEARLNTFQRHYDAITQHLASLNARFHGQAIAVTEPAGERLLHRAGLHVIDQSWAHAIMNDSGVSPRETAALEDAITKKTVRFLLVNPTVSSPQIDRLVSLAQTHSVPVLRLGETLPSGLSWAEWMNTILTPIDRALSQSTP</sequence>
<protein>
    <submittedName>
        <fullName evidence="6">ABC transporter substrate-binding periplasmic protein</fullName>
    </submittedName>
</protein>
<proteinExistence type="predicted"/>
<evidence type="ECO:0000256" key="2">
    <source>
        <dbReference type="ARBA" id="ARBA00022448"/>
    </source>
</evidence>
<evidence type="ECO:0000313" key="6">
    <source>
        <dbReference type="EMBL" id="GBQ05146.1"/>
    </source>
</evidence>
<dbReference type="InterPro" id="IPR006127">
    <property type="entry name" value="ZnuA-like"/>
</dbReference>
<organism evidence="6 7">
    <name type="scientific">Saccharibacter floricola DSM 15669</name>
    <dbReference type="NCBI Taxonomy" id="1123227"/>
    <lineage>
        <taxon>Bacteria</taxon>
        <taxon>Pseudomonadati</taxon>
        <taxon>Pseudomonadota</taxon>
        <taxon>Alphaproteobacteria</taxon>
        <taxon>Acetobacterales</taxon>
        <taxon>Acetobacteraceae</taxon>
        <taxon>Saccharibacter</taxon>
    </lineage>
</organism>
<dbReference type="InterPro" id="IPR050492">
    <property type="entry name" value="Bact_metal-bind_prot9"/>
</dbReference>
<dbReference type="RefSeq" id="WP_018979877.1">
    <property type="nucleotide sequence ID" value="NZ_BAQD01000003.1"/>
</dbReference>
<dbReference type="PANTHER" id="PTHR42953">
    <property type="entry name" value="HIGH-AFFINITY ZINC UPTAKE SYSTEM PROTEIN ZNUA-RELATED"/>
    <property type="match status" value="1"/>
</dbReference>
<gene>
    <name evidence="6" type="ORF">AA15669_0328</name>
</gene>
<evidence type="ECO:0000256" key="4">
    <source>
        <dbReference type="ARBA" id="ARBA00022729"/>
    </source>
</evidence>
<keyword evidence="3" id="KW-0479">Metal-binding</keyword>
<feature type="chain" id="PRO_5046887803" evidence="5">
    <location>
        <begin position="31"/>
        <end position="295"/>
    </location>
</feature>
<keyword evidence="7" id="KW-1185">Reference proteome</keyword>
<evidence type="ECO:0000256" key="1">
    <source>
        <dbReference type="ARBA" id="ARBA00004196"/>
    </source>
</evidence>
<accession>A0ABQ0NX13</accession>
<dbReference type="SUPFAM" id="SSF53807">
    <property type="entry name" value="Helical backbone' metal receptor"/>
    <property type="match status" value="1"/>
</dbReference>
<evidence type="ECO:0000256" key="5">
    <source>
        <dbReference type="SAM" id="SignalP"/>
    </source>
</evidence>
<evidence type="ECO:0000256" key="3">
    <source>
        <dbReference type="ARBA" id="ARBA00022723"/>
    </source>
</evidence>
<name>A0ABQ0NX13_9PROT</name>
<dbReference type="Pfam" id="PF01297">
    <property type="entry name" value="ZnuA"/>
    <property type="match status" value="1"/>
</dbReference>
<dbReference type="EMBL" id="BAQD01000003">
    <property type="protein sequence ID" value="GBQ05146.1"/>
    <property type="molecule type" value="Genomic_DNA"/>
</dbReference>
<comment type="caution">
    <text evidence="6">The sequence shown here is derived from an EMBL/GenBank/DDBJ whole genome shotgun (WGS) entry which is preliminary data.</text>
</comment>
<dbReference type="PANTHER" id="PTHR42953:SF1">
    <property type="entry name" value="METAL-BINDING PROTEIN HI_0362-RELATED"/>
    <property type="match status" value="1"/>
</dbReference>
<reference evidence="6" key="1">
    <citation type="submission" date="2013-04" db="EMBL/GenBank/DDBJ databases">
        <title>The genome sequencing project of 58 acetic acid bacteria.</title>
        <authorList>
            <person name="Okamoto-Kainuma A."/>
            <person name="Ishikawa M."/>
            <person name="Umino S."/>
            <person name="Koizumi Y."/>
            <person name="Shiwa Y."/>
            <person name="Yoshikawa H."/>
            <person name="Matsutani M."/>
            <person name="Matsushita K."/>
        </authorList>
    </citation>
    <scope>NUCLEOTIDE SEQUENCE</scope>
    <source>
        <strain evidence="6">DSM 15669</strain>
    </source>
</reference>
<keyword evidence="4 5" id="KW-0732">Signal</keyword>